<sequence length="275" mass="32570">MKLAFDALEHASLKENFSDFMNQVIQKAFELWEFRDFDSAIEKCNEFIDWNSEIQFVHLFKVMIYSSAKQFYKSQNIVDGIGKESLEDFELKINLFISAMNQFYTDKYNKALDLCNEFVKLDDGTFTEIHINRGFANASLEKHKEAIKDFKIALKHTDQENAIKANLAYSYLRNKNHLKALLIYRKVSKFYPNHWKVQYNTGLSYFKFALFKKALPFLNKTEELKSDFAGTYLTRGFIYLKKGRKELAHNDFLKAKGLGAERNYEIIMRKYYHKY</sequence>
<organism evidence="3 4">
    <name type="scientific">Aquimarina celericrescens</name>
    <dbReference type="NCBI Taxonomy" id="1964542"/>
    <lineage>
        <taxon>Bacteria</taxon>
        <taxon>Pseudomonadati</taxon>
        <taxon>Bacteroidota</taxon>
        <taxon>Flavobacteriia</taxon>
        <taxon>Flavobacteriales</taxon>
        <taxon>Flavobacteriaceae</taxon>
        <taxon>Aquimarina</taxon>
    </lineage>
</organism>
<dbReference type="Proteomes" id="UP001597344">
    <property type="component" value="Unassembled WGS sequence"/>
</dbReference>
<name>A0ABW5AYA8_9FLAO</name>
<comment type="caution">
    <text evidence="3">The sequence shown here is derived from an EMBL/GenBank/DDBJ whole genome shotgun (WGS) entry which is preliminary data.</text>
</comment>
<dbReference type="PANTHER" id="PTHR44858">
    <property type="entry name" value="TETRATRICOPEPTIDE REPEAT PROTEIN 6"/>
    <property type="match status" value="1"/>
</dbReference>
<dbReference type="InterPro" id="IPR011990">
    <property type="entry name" value="TPR-like_helical_dom_sf"/>
</dbReference>
<dbReference type="SUPFAM" id="SSF48452">
    <property type="entry name" value="TPR-like"/>
    <property type="match status" value="1"/>
</dbReference>
<evidence type="ECO:0000256" key="2">
    <source>
        <dbReference type="ARBA" id="ARBA00022803"/>
    </source>
</evidence>
<gene>
    <name evidence="3" type="ORF">ACFSJT_11610</name>
</gene>
<dbReference type="InterPro" id="IPR050498">
    <property type="entry name" value="Ycf3"/>
</dbReference>
<keyword evidence="4" id="KW-1185">Reference proteome</keyword>
<evidence type="ECO:0000313" key="3">
    <source>
        <dbReference type="EMBL" id="MFD2187437.1"/>
    </source>
</evidence>
<evidence type="ECO:0000313" key="4">
    <source>
        <dbReference type="Proteomes" id="UP001597344"/>
    </source>
</evidence>
<dbReference type="Gene3D" id="1.25.40.10">
    <property type="entry name" value="Tetratricopeptide repeat domain"/>
    <property type="match status" value="2"/>
</dbReference>
<dbReference type="PANTHER" id="PTHR44858:SF1">
    <property type="entry name" value="UDP-N-ACETYLGLUCOSAMINE--PEPTIDE N-ACETYLGLUCOSAMINYLTRANSFERASE SPINDLY-RELATED"/>
    <property type="match status" value="1"/>
</dbReference>
<proteinExistence type="predicted"/>
<dbReference type="InterPro" id="IPR019734">
    <property type="entry name" value="TPR_rpt"/>
</dbReference>
<dbReference type="EMBL" id="JBHUHY010000013">
    <property type="protein sequence ID" value="MFD2187437.1"/>
    <property type="molecule type" value="Genomic_DNA"/>
</dbReference>
<dbReference type="RefSeq" id="WP_378320435.1">
    <property type="nucleotide sequence ID" value="NZ_JBHUHY010000013.1"/>
</dbReference>
<keyword evidence="1" id="KW-0677">Repeat</keyword>
<dbReference type="SMART" id="SM00028">
    <property type="entry name" value="TPR"/>
    <property type="match status" value="4"/>
</dbReference>
<evidence type="ECO:0000256" key="1">
    <source>
        <dbReference type="ARBA" id="ARBA00022737"/>
    </source>
</evidence>
<accession>A0ABW5AYA8</accession>
<keyword evidence="2" id="KW-0802">TPR repeat</keyword>
<dbReference type="Pfam" id="PF13174">
    <property type="entry name" value="TPR_6"/>
    <property type="match status" value="1"/>
</dbReference>
<protein>
    <submittedName>
        <fullName evidence="3">Tetratricopeptide repeat protein</fullName>
    </submittedName>
</protein>
<reference evidence="4" key="1">
    <citation type="journal article" date="2019" name="Int. J. Syst. Evol. Microbiol.">
        <title>The Global Catalogue of Microorganisms (GCM) 10K type strain sequencing project: providing services to taxonomists for standard genome sequencing and annotation.</title>
        <authorList>
            <consortium name="The Broad Institute Genomics Platform"/>
            <consortium name="The Broad Institute Genome Sequencing Center for Infectious Disease"/>
            <person name="Wu L."/>
            <person name="Ma J."/>
        </authorList>
    </citation>
    <scope>NUCLEOTIDE SEQUENCE [LARGE SCALE GENOMIC DNA]</scope>
    <source>
        <strain evidence="4">DT92</strain>
    </source>
</reference>